<dbReference type="InterPro" id="IPR025232">
    <property type="entry name" value="DUF4174"/>
</dbReference>
<dbReference type="KEGG" id="sil:SPO1103"/>
<evidence type="ECO:0000313" key="4">
    <source>
        <dbReference type="Proteomes" id="UP000001023"/>
    </source>
</evidence>
<dbReference type="EMBL" id="CP000031">
    <property type="protein sequence ID" value="AAV94403.1"/>
    <property type="molecule type" value="Genomic_DNA"/>
</dbReference>
<reference evidence="3 4" key="2">
    <citation type="journal article" date="2014" name="Stand. Genomic Sci.">
        <title>An updated genome annotation for the model marine bacterium Ruegeria pomeroyi DSS-3.</title>
        <authorList>
            <person name="Rivers A.R."/>
            <person name="Smith C.B."/>
            <person name="Moran M.A."/>
        </authorList>
    </citation>
    <scope>GENOME REANNOTATION</scope>
    <source>
        <strain evidence="4">ATCC 700808 / DSM 15171 / DSS-3</strain>
    </source>
</reference>
<evidence type="ECO:0000256" key="1">
    <source>
        <dbReference type="ARBA" id="ARBA00022729"/>
    </source>
</evidence>
<organism evidence="3 4">
    <name type="scientific">Ruegeria pomeroyi (strain ATCC 700808 / DSM 15171 / DSS-3)</name>
    <name type="common">Silicibacter pomeroyi</name>
    <dbReference type="NCBI Taxonomy" id="246200"/>
    <lineage>
        <taxon>Bacteria</taxon>
        <taxon>Pseudomonadati</taxon>
        <taxon>Pseudomonadota</taxon>
        <taxon>Alphaproteobacteria</taxon>
        <taxon>Rhodobacterales</taxon>
        <taxon>Roseobacteraceae</taxon>
        <taxon>Ruegeria</taxon>
    </lineage>
</organism>
<evidence type="ECO:0000259" key="2">
    <source>
        <dbReference type="Pfam" id="PF13778"/>
    </source>
</evidence>
<dbReference type="Pfam" id="PF13778">
    <property type="entry name" value="DUF4174"/>
    <property type="match status" value="1"/>
</dbReference>
<dbReference type="Proteomes" id="UP000001023">
    <property type="component" value="Chromosome"/>
</dbReference>
<name>Q5LUF1_RUEPO</name>
<dbReference type="AlphaFoldDB" id="Q5LUF1"/>
<gene>
    <name evidence="3" type="ordered locus">SPO1103</name>
</gene>
<keyword evidence="4" id="KW-1185">Reference proteome</keyword>
<reference evidence="3 4" key="1">
    <citation type="journal article" date="2004" name="Nature">
        <title>Genome sequence of Silicibacter pomeroyi reveals adaptations to the marine environment.</title>
        <authorList>
            <person name="Moran M.A."/>
            <person name="Buchan A."/>
            <person name="Gonzalez J.M."/>
            <person name="Heidelberg J.F."/>
            <person name="Whitman W.B."/>
            <person name="Kiene R.P."/>
            <person name="Henriksen J.R."/>
            <person name="King G.M."/>
            <person name="Belas R."/>
            <person name="Fuqua C."/>
            <person name="Brinkac L."/>
            <person name="Lewis M."/>
            <person name="Johri S."/>
            <person name="Weaver B."/>
            <person name="Pai G."/>
            <person name="Eisen J.A."/>
            <person name="Rahe E."/>
            <person name="Sheldon W.M."/>
            <person name="Ye W."/>
            <person name="Miller T.R."/>
            <person name="Carlton J."/>
            <person name="Rasko D.A."/>
            <person name="Paulsen I.T."/>
            <person name="Ren Q."/>
            <person name="Daugherty S.C."/>
            <person name="Deboy R.T."/>
            <person name="Dodson R.J."/>
            <person name="Durkin A.S."/>
            <person name="Madupu R."/>
            <person name="Nelson W.C."/>
            <person name="Sullivan S.A."/>
            <person name="Rosovitz M.J."/>
            <person name="Haft D.H."/>
            <person name="Selengut J."/>
            <person name="Ward N."/>
        </authorList>
    </citation>
    <scope>NUCLEOTIDE SEQUENCE [LARGE SCALE GENOMIC DNA]</scope>
    <source>
        <strain evidence="4">ATCC 700808 / DSM 15171 / DSS-3</strain>
    </source>
</reference>
<keyword evidence="1" id="KW-0732">Signal</keyword>
<accession>Q5LUF1</accession>
<proteinExistence type="predicted"/>
<feature type="domain" description="DUF4174" evidence="2">
    <location>
        <begin position="85"/>
        <end position="186"/>
    </location>
</feature>
<protein>
    <recommendedName>
        <fullName evidence="2">DUF4174 domain-containing protein</fullName>
    </recommendedName>
</protein>
<dbReference type="HOGENOM" id="CLU_100965_0_0_5"/>
<evidence type="ECO:0000313" key="3">
    <source>
        <dbReference type="EMBL" id="AAV94403.1"/>
    </source>
</evidence>
<dbReference type="eggNOG" id="ENOG5032S56">
    <property type="taxonomic scope" value="Bacteria"/>
</dbReference>
<dbReference type="STRING" id="246200.SPO1103"/>
<dbReference type="PaxDb" id="246200-SPO1103"/>
<sequence length="194" mass="21598">MGAGMYLHSHAQPLTKPLTLNFLHPAPSQVVAIGAATVILKRTGDHMKPLFAFVFLAFLPLAGWAADATQPEQDALIRPAGDSDLSEFLWIKRPIVIFADTEADPRFQQQIEMLRAGAAMLEERDVVVLTDTDPAARAPARQKLRPRGFALVLIDKDGGVKLRKPTPWSVRELTRSIDKMPTREQEIRDRRGLD</sequence>